<dbReference type="PANTHER" id="PTHR45642">
    <property type="entry name" value="GDSL ESTERASE/LIPASE EXL3"/>
    <property type="match status" value="1"/>
</dbReference>
<protein>
    <submittedName>
        <fullName evidence="2">GDSL lipase/acylhydrolase family protein</fullName>
    </submittedName>
</protein>
<dbReference type="Proteomes" id="UP000001610">
    <property type="component" value="Unassembled WGS sequence"/>
</dbReference>
<dbReference type="InParanoid" id="G3JE40"/>
<evidence type="ECO:0000313" key="2">
    <source>
        <dbReference type="EMBL" id="EGX92865.1"/>
    </source>
</evidence>
<dbReference type="InterPro" id="IPR036514">
    <property type="entry name" value="SGNH_hydro_sf"/>
</dbReference>
<dbReference type="Gene3D" id="3.40.50.1110">
    <property type="entry name" value="SGNH hydrolase"/>
    <property type="match status" value="1"/>
</dbReference>
<proteinExistence type="predicted"/>
<dbReference type="Pfam" id="PF00657">
    <property type="entry name" value="Lipase_GDSL"/>
    <property type="match status" value="1"/>
</dbReference>
<dbReference type="PANTHER" id="PTHR45642:SF139">
    <property type="entry name" value="SGNH HYDROLASE-TYPE ESTERASE DOMAIN-CONTAINING PROTEIN"/>
    <property type="match status" value="1"/>
</dbReference>
<sequence>MNSVFRCMALSTAIYTDESRAIYLAKHGQVPPPGLLMPPNNITADGGISWGRMVASMTGARYYNYAVAGSTCSQKVATQPARIIPGQVPTVLEYGIPAFEADLACPSFYVDRQPNNTVYAMWIGTNDLGVEGFLYDRNMPGTILADLVDCIWRSFDHIYRTGGRRFIVMNTVPLDRAPTYASFGSGGAGDNPVWPTKSKYNTTEYQQKMFQYSRAVNELLDNTSPVHLLVKRRWPGASITVFDAHSIFNDIHENPGKYLSPPQNVVSSFKTCDAGGNCENSSLSRSSFLWYVHAISLHIDQNLTYSRYFTVIRYDMLHPSERTMEIVAEDHKSELDERQAVAFYTLPRFYICGVPAPLGQARLNLRRRVTAAPNV</sequence>
<dbReference type="OrthoDB" id="1600564at2759"/>
<dbReference type="eggNOG" id="ENOG502RY46">
    <property type="taxonomic scope" value="Eukaryota"/>
</dbReference>
<dbReference type="VEuPathDB" id="FungiDB:CCM_04237"/>
<dbReference type="EMBL" id="JH126401">
    <property type="protein sequence ID" value="EGX92865.1"/>
    <property type="molecule type" value="Genomic_DNA"/>
</dbReference>
<accession>G3JE40</accession>
<keyword evidence="1" id="KW-0732">Signal</keyword>
<dbReference type="KEGG" id="cmt:CCM_04237"/>
<name>G3JE40_CORMM</name>
<dbReference type="OMA" id="PVWPTKS"/>
<dbReference type="SUPFAM" id="SSF52266">
    <property type="entry name" value="SGNH hydrolase"/>
    <property type="match status" value="1"/>
</dbReference>
<gene>
    <name evidence="2" type="ORF">CCM_04237</name>
</gene>
<dbReference type="InterPro" id="IPR050592">
    <property type="entry name" value="GDSL_lipolytic_enzyme"/>
</dbReference>
<dbReference type="RefSeq" id="XP_006669448.1">
    <property type="nucleotide sequence ID" value="XM_006669385.1"/>
</dbReference>
<dbReference type="GeneID" id="18166260"/>
<evidence type="ECO:0000256" key="1">
    <source>
        <dbReference type="ARBA" id="ARBA00022729"/>
    </source>
</evidence>
<dbReference type="HOGENOM" id="CLU_015101_1_0_1"/>
<keyword evidence="3" id="KW-1185">Reference proteome</keyword>
<reference evidence="2 3" key="1">
    <citation type="journal article" date="2011" name="Genome Biol.">
        <title>Genome sequence of the insect pathogenic fungus Cordyceps militaris, a valued traditional Chinese medicine.</title>
        <authorList>
            <person name="Zheng P."/>
            <person name="Xia Y."/>
            <person name="Xiao G."/>
            <person name="Xiong C."/>
            <person name="Hu X."/>
            <person name="Zhang S."/>
            <person name="Zheng H."/>
            <person name="Huang Y."/>
            <person name="Zhou Y."/>
            <person name="Wang S."/>
            <person name="Zhao G.P."/>
            <person name="Liu X."/>
            <person name="St Leger R.J."/>
            <person name="Wang C."/>
        </authorList>
    </citation>
    <scope>NUCLEOTIDE SEQUENCE [LARGE SCALE GENOMIC DNA]</scope>
    <source>
        <strain evidence="2 3">CM01</strain>
    </source>
</reference>
<evidence type="ECO:0000313" key="3">
    <source>
        <dbReference type="Proteomes" id="UP000001610"/>
    </source>
</evidence>
<dbReference type="GO" id="GO:0016788">
    <property type="term" value="F:hydrolase activity, acting on ester bonds"/>
    <property type="evidence" value="ECO:0007669"/>
    <property type="project" value="InterPro"/>
</dbReference>
<dbReference type="AlphaFoldDB" id="G3JE40"/>
<organism evidence="2 3">
    <name type="scientific">Cordyceps militaris (strain CM01)</name>
    <name type="common">Caterpillar fungus</name>
    <dbReference type="NCBI Taxonomy" id="983644"/>
    <lineage>
        <taxon>Eukaryota</taxon>
        <taxon>Fungi</taxon>
        <taxon>Dikarya</taxon>
        <taxon>Ascomycota</taxon>
        <taxon>Pezizomycotina</taxon>
        <taxon>Sordariomycetes</taxon>
        <taxon>Hypocreomycetidae</taxon>
        <taxon>Hypocreales</taxon>
        <taxon>Cordycipitaceae</taxon>
        <taxon>Cordyceps</taxon>
    </lineage>
</organism>
<dbReference type="InterPro" id="IPR001087">
    <property type="entry name" value="GDSL"/>
</dbReference>
<keyword evidence="2" id="KW-0378">Hydrolase</keyword>